<evidence type="ECO:0000256" key="7">
    <source>
        <dbReference type="ARBA" id="ARBA00022827"/>
    </source>
</evidence>
<evidence type="ECO:0000256" key="1">
    <source>
        <dbReference type="ARBA" id="ARBA00001946"/>
    </source>
</evidence>
<proteinExistence type="predicted"/>
<evidence type="ECO:0000256" key="4">
    <source>
        <dbReference type="ARBA" id="ARBA00022630"/>
    </source>
</evidence>
<evidence type="ECO:0000256" key="10">
    <source>
        <dbReference type="ARBA" id="ARBA00048540"/>
    </source>
</evidence>
<dbReference type="InterPro" id="IPR024932">
    <property type="entry name" value="ApbE"/>
</dbReference>
<dbReference type="Gene3D" id="3.10.520.10">
    <property type="entry name" value="ApbE-like domains"/>
    <property type="match status" value="2"/>
</dbReference>
<dbReference type="PANTHER" id="PTHR30040">
    <property type="entry name" value="THIAMINE BIOSYNTHESIS LIPOPROTEIN APBE"/>
    <property type="match status" value="1"/>
</dbReference>
<dbReference type="EC" id="2.7.1.180" evidence="2"/>
<keyword evidence="5 11" id="KW-0808">Transferase</keyword>
<accession>A0ABQ5NRG1</accession>
<keyword evidence="4" id="KW-0285">Flavoprotein</keyword>
<evidence type="ECO:0000256" key="5">
    <source>
        <dbReference type="ARBA" id="ARBA00022679"/>
    </source>
</evidence>
<evidence type="ECO:0000313" key="12">
    <source>
        <dbReference type="Proteomes" id="UP001291653"/>
    </source>
</evidence>
<evidence type="ECO:0000256" key="2">
    <source>
        <dbReference type="ARBA" id="ARBA00011955"/>
    </source>
</evidence>
<sequence>MHRVEHVMGFPVSLRIDGEDVPEGLADAVFGWLRETDARFSPFQPGSEVRRLDRGEIGPDGISADLREVLDLSERYRAETGGAFDVRLPGRGLDPCAVVKGWSVQRAAQLLRRAGVGRFCLNAGGDVVVGGGPWRVGVRHPETADQVCAVLELSDAAVATSARYARGDHIVDGRTGLPATGLLSLTVVAPTLTEADATATAAFALGTEGIAWAAGRHGCEVFAVDGDRRVHRSGGLPVVAPDGGAG</sequence>
<keyword evidence="7" id="KW-0274">FAD</keyword>
<evidence type="ECO:0000256" key="3">
    <source>
        <dbReference type="ARBA" id="ARBA00016337"/>
    </source>
</evidence>
<organism evidence="11 12">
    <name type="scientific">Streptomyces yaizuensis</name>
    <dbReference type="NCBI Taxonomy" id="2989713"/>
    <lineage>
        <taxon>Bacteria</taxon>
        <taxon>Bacillati</taxon>
        <taxon>Actinomycetota</taxon>
        <taxon>Actinomycetes</taxon>
        <taxon>Kitasatosporales</taxon>
        <taxon>Streptomycetaceae</taxon>
        <taxon>Streptomyces</taxon>
    </lineage>
</organism>
<dbReference type="Pfam" id="PF02424">
    <property type="entry name" value="ApbE"/>
    <property type="match status" value="2"/>
</dbReference>
<dbReference type="PANTHER" id="PTHR30040:SF2">
    <property type="entry name" value="FAD:PROTEIN FMN TRANSFERASE"/>
    <property type="match status" value="1"/>
</dbReference>
<name>A0ABQ5NRG1_9ACTN</name>
<reference evidence="11 12" key="1">
    <citation type="submission" date="2022-10" db="EMBL/GenBank/DDBJ databases">
        <title>Draft genome sequence of Streptomyces sp. YSPA8.</title>
        <authorList>
            <person name="Moriuchi R."/>
            <person name="Dohra H."/>
            <person name="Yamamura H."/>
            <person name="Kodani S."/>
        </authorList>
    </citation>
    <scope>NUCLEOTIDE SEQUENCE [LARGE SCALE GENOMIC DNA]</scope>
    <source>
        <strain evidence="11 12">YSPA8</strain>
    </source>
</reference>
<evidence type="ECO:0000256" key="8">
    <source>
        <dbReference type="ARBA" id="ARBA00022842"/>
    </source>
</evidence>
<dbReference type="SUPFAM" id="SSF143631">
    <property type="entry name" value="ApbE-like"/>
    <property type="match status" value="1"/>
</dbReference>
<dbReference type="InterPro" id="IPR003374">
    <property type="entry name" value="ApbE-like_sf"/>
</dbReference>
<protein>
    <recommendedName>
        <fullName evidence="3">FAD:protein FMN transferase</fullName>
        <ecNumber evidence="2">2.7.1.180</ecNumber>
    </recommendedName>
    <alternativeName>
        <fullName evidence="9">Flavin transferase</fullName>
    </alternativeName>
</protein>
<evidence type="ECO:0000256" key="6">
    <source>
        <dbReference type="ARBA" id="ARBA00022723"/>
    </source>
</evidence>
<dbReference type="EMBL" id="BSBI01000001">
    <property type="protein sequence ID" value="GLF92953.1"/>
    <property type="molecule type" value="Genomic_DNA"/>
</dbReference>
<keyword evidence="8" id="KW-0460">Magnesium</keyword>
<keyword evidence="6" id="KW-0479">Metal-binding</keyword>
<dbReference type="Proteomes" id="UP001291653">
    <property type="component" value="Unassembled WGS sequence"/>
</dbReference>
<comment type="cofactor">
    <cofactor evidence="1">
        <name>Mg(2+)</name>
        <dbReference type="ChEBI" id="CHEBI:18420"/>
    </cofactor>
</comment>
<gene>
    <name evidence="11" type="ORF">SYYSPA8_01670</name>
</gene>
<dbReference type="RefSeq" id="WP_323445069.1">
    <property type="nucleotide sequence ID" value="NZ_BSBI01000001.1"/>
</dbReference>
<keyword evidence="12" id="KW-1185">Reference proteome</keyword>
<comment type="catalytic activity">
    <reaction evidence="10">
        <text>L-threonyl-[protein] + FAD = FMN-L-threonyl-[protein] + AMP + H(+)</text>
        <dbReference type="Rhea" id="RHEA:36847"/>
        <dbReference type="Rhea" id="RHEA-COMP:11060"/>
        <dbReference type="Rhea" id="RHEA-COMP:11061"/>
        <dbReference type="ChEBI" id="CHEBI:15378"/>
        <dbReference type="ChEBI" id="CHEBI:30013"/>
        <dbReference type="ChEBI" id="CHEBI:57692"/>
        <dbReference type="ChEBI" id="CHEBI:74257"/>
        <dbReference type="ChEBI" id="CHEBI:456215"/>
        <dbReference type="EC" id="2.7.1.180"/>
    </reaction>
</comment>
<evidence type="ECO:0000256" key="9">
    <source>
        <dbReference type="ARBA" id="ARBA00031306"/>
    </source>
</evidence>
<dbReference type="GO" id="GO:0016740">
    <property type="term" value="F:transferase activity"/>
    <property type="evidence" value="ECO:0007669"/>
    <property type="project" value="UniProtKB-KW"/>
</dbReference>
<evidence type="ECO:0000313" key="11">
    <source>
        <dbReference type="EMBL" id="GLF92953.1"/>
    </source>
</evidence>
<comment type="caution">
    <text evidence="11">The sequence shown here is derived from an EMBL/GenBank/DDBJ whole genome shotgun (WGS) entry which is preliminary data.</text>
</comment>